<gene>
    <name evidence="4" type="ORF">BJ508DRAFT_64255</name>
</gene>
<keyword evidence="5" id="KW-1185">Reference proteome</keyword>
<name>A0A3N4IPB5_ASCIM</name>
<evidence type="ECO:0000256" key="1">
    <source>
        <dbReference type="ARBA" id="ARBA00024205"/>
    </source>
</evidence>
<dbReference type="InterPro" id="IPR029704">
    <property type="entry name" value="STEEP-like"/>
</dbReference>
<comment type="similarity">
    <text evidence="1">Belongs to the STEEP1 family.</text>
</comment>
<evidence type="ECO:0000313" key="5">
    <source>
        <dbReference type="Proteomes" id="UP000275078"/>
    </source>
</evidence>
<dbReference type="InterPro" id="IPR057965">
    <property type="entry name" value="STEEP1_dom"/>
</dbReference>
<evidence type="ECO:0000259" key="3">
    <source>
        <dbReference type="Pfam" id="PF25809"/>
    </source>
</evidence>
<protein>
    <recommendedName>
        <fullName evidence="3">STEEP1 domain-containing protein</fullName>
    </recommendedName>
</protein>
<evidence type="ECO:0000256" key="2">
    <source>
        <dbReference type="SAM" id="MobiDB-lite"/>
    </source>
</evidence>
<feature type="compositionally biased region" description="Polar residues" evidence="2">
    <location>
        <begin position="73"/>
        <end position="83"/>
    </location>
</feature>
<dbReference type="GO" id="GO:0005737">
    <property type="term" value="C:cytoplasm"/>
    <property type="evidence" value="ECO:0007669"/>
    <property type="project" value="GOC"/>
</dbReference>
<dbReference type="Pfam" id="PF25809">
    <property type="entry name" value="STEEP1"/>
    <property type="match status" value="1"/>
</dbReference>
<organism evidence="4 5">
    <name type="scientific">Ascobolus immersus RN42</name>
    <dbReference type="NCBI Taxonomy" id="1160509"/>
    <lineage>
        <taxon>Eukaryota</taxon>
        <taxon>Fungi</taxon>
        <taxon>Dikarya</taxon>
        <taxon>Ascomycota</taxon>
        <taxon>Pezizomycotina</taxon>
        <taxon>Pezizomycetes</taxon>
        <taxon>Pezizales</taxon>
        <taxon>Ascobolaceae</taxon>
        <taxon>Ascobolus</taxon>
    </lineage>
</organism>
<proteinExistence type="inferred from homology"/>
<dbReference type="AlphaFoldDB" id="A0A3N4IPB5"/>
<dbReference type="STRING" id="1160509.A0A3N4IPB5"/>
<dbReference type="PANTHER" id="PTHR46355">
    <property type="entry name" value="UPF0428 PROTEIN CXORF56"/>
    <property type="match status" value="1"/>
</dbReference>
<accession>A0A3N4IPB5</accession>
<evidence type="ECO:0000313" key="4">
    <source>
        <dbReference type="EMBL" id="RPA87779.1"/>
    </source>
</evidence>
<feature type="domain" description="STEEP1" evidence="3">
    <location>
        <begin position="4"/>
        <end position="177"/>
    </location>
</feature>
<reference evidence="4 5" key="1">
    <citation type="journal article" date="2018" name="Nat. Ecol. Evol.">
        <title>Pezizomycetes genomes reveal the molecular basis of ectomycorrhizal truffle lifestyle.</title>
        <authorList>
            <person name="Murat C."/>
            <person name="Payen T."/>
            <person name="Noel B."/>
            <person name="Kuo A."/>
            <person name="Morin E."/>
            <person name="Chen J."/>
            <person name="Kohler A."/>
            <person name="Krizsan K."/>
            <person name="Balestrini R."/>
            <person name="Da Silva C."/>
            <person name="Montanini B."/>
            <person name="Hainaut M."/>
            <person name="Levati E."/>
            <person name="Barry K.W."/>
            <person name="Belfiori B."/>
            <person name="Cichocki N."/>
            <person name="Clum A."/>
            <person name="Dockter R.B."/>
            <person name="Fauchery L."/>
            <person name="Guy J."/>
            <person name="Iotti M."/>
            <person name="Le Tacon F."/>
            <person name="Lindquist E.A."/>
            <person name="Lipzen A."/>
            <person name="Malagnac F."/>
            <person name="Mello A."/>
            <person name="Molinier V."/>
            <person name="Miyauchi S."/>
            <person name="Poulain J."/>
            <person name="Riccioni C."/>
            <person name="Rubini A."/>
            <person name="Sitrit Y."/>
            <person name="Splivallo R."/>
            <person name="Traeger S."/>
            <person name="Wang M."/>
            <person name="Zifcakova L."/>
            <person name="Wipf D."/>
            <person name="Zambonelli A."/>
            <person name="Paolocci F."/>
            <person name="Nowrousian M."/>
            <person name="Ottonello S."/>
            <person name="Baldrian P."/>
            <person name="Spatafora J.W."/>
            <person name="Henrissat B."/>
            <person name="Nagy L.G."/>
            <person name="Aury J.M."/>
            <person name="Wincker P."/>
            <person name="Grigoriev I.V."/>
            <person name="Bonfante P."/>
            <person name="Martin F.M."/>
        </authorList>
    </citation>
    <scope>NUCLEOTIDE SEQUENCE [LARGE SCALE GENOMIC DNA]</scope>
    <source>
        <strain evidence="4 5">RN42</strain>
    </source>
</reference>
<sequence>MAPKIFTYHCNYCSHLLLATTHDISTLPHRKAPGLDNATILPLPPAPREVANNVEGDNSESEYTSESDSESEQTNAADASGVSQRKRSKRKDYTLLISCPKETKARIITREDGFEKRFLHKCGRCKLPMGYQLDDAQFDVAQKGKDGQGSEKGVQPKKKKRTKYLYVLPGSLVSSQDLDGKEPDDDEIDILH</sequence>
<dbReference type="Proteomes" id="UP000275078">
    <property type="component" value="Unassembled WGS sequence"/>
</dbReference>
<dbReference type="EMBL" id="ML119646">
    <property type="protein sequence ID" value="RPA87779.1"/>
    <property type="molecule type" value="Genomic_DNA"/>
</dbReference>
<dbReference type="GO" id="GO:0090158">
    <property type="term" value="P:endoplasmic reticulum membrane organization"/>
    <property type="evidence" value="ECO:0007669"/>
    <property type="project" value="TreeGrafter"/>
</dbReference>
<dbReference type="GO" id="GO:0006888">
    <property type="term" value="P:endoplasmic reticulum to Golgi vesicle-mediated transport"/>
    <property type="evidence" value="ECO:0007669"/>
    <property type="project" value="TreeGrafter"/>
</dbReference>
<feature type="compositionally biased region" description="Acidic residues" evidence="2">
    <location>
        <begin position="57"/>
        <end position="71"/>
    </location>
</feature>
<dbReference type="PANTHER" id="PTHR46355:SF1">
    <property type="entry name" value="STING ER EXIT PROTEIN"/>
    <property type="match status" value="1"/>
</dbReference>
<dbReference type="OrthoDB" id="418131at2759"/>
<feature type="region of interest" description="Disordered" evidence="2">
    <location>
        <begin position="41"/>
        <end position="86"/>
    </location>
</feature>